<dbReference type="RefSeq" id="WP_053777220.1">
    <property type="nucleotide sequence ID" value="NZ_JAADZU010000046.1"/>
</dbReference>
<evidence type="ECO:0000259" key="1">
    <source>
        <dbReference type="Pfam" id="PF19993"/>
    </source>
</evidence>
<keyword evidence="3" id="KW-1185">Reference proteome</keyword>
<comment type="caution">
    <text evidence="2">The sequence shown here is derived from an EMBL/GenBank/DDBJ whole genome shotgun (WGS) entry which is preliminary data.</text>
</comment>
<proteinExistence type="predicted"/>
<gene>
    <name evidence="2" type="ORF">GYA93_14405</name>
</gene>
<name>A0A7K3LR72_9ACTN</name>
<organism evidence="2 3">
    <name type="scientific">Gordonia desulfuricans</name>
    <dbReference type="NCBI Taxonomy" id="89051"/>
    <lineage>
        <taxon>Bacteria</taxon>
        <taxon>Bacillati</taxon>
        <taxon>Actinomycetota</taxon>
        <taxon>Actinomycetes</taxon>
        <taxon>Mycobacteriales</taxon>
        <taxon>Gordoniaceae</taxon>
        <taxon>Gordonia</taxon>
    </lineage>
</organism>
<dbReference type="Proteomes" id="UP000466307">
    <property type="component" value="Unassembled WGS sequence"/>
</dbReference>
<dbReference type="InterPro" id="IPR045528">
    <property type="entry name" value="DO-GTPase2"/>
</dbReference>
<evidence type="ECO:0000313" key="2">
    <source>
        <dbReference type="EMBL" id="NDK90764.1"/>
    </source>
</evidence>
<dbReference type="EMBL" id="JAADZU010000046">
    <property type="protein sequence ID" value="NDK90764.1"/>
    <property type="molecule type" value="Genomic_DNA"/>
</dbReference>
<feature type="domain" description="Double-GTPase 2" evidence="1">
    <location>
        <begin position="97"/>
        <end position="290"/>
    </location>
</feature>
<protein>
    <recommendedName>
        <fullName evidence="1">Double-GTPase 2 domain-containing protein</fullName>
    </recommendedName>
</protein>
<sequence>MTGPGPAPVKCPRCFTALPHDKVAWTEATPESVAHNPTASAYAGVATSTGQVHTANRPENSPDWIPASFDVHRHVEVCVTCHYTLPPMWRYGEATCVAMAGARYTGKTVFIAVLIKQLQQYTERFHREVIPADDETANRYSAIYETPLFVERGIVQATPSAASEAHHPLIFDLGVWDGLKRFLVIRDVAGEDLEEAKVAGPAWEFFSRADAVFFLFDPLRVEDVSDQLRDLIPDSSRVGGDPRDVLRVVMRLISGGNPRLGVILSKFDALQELSRVKNSAWGQVMGHPGAAFNRDPSLVNRSYDETDGQLLDAEVRSLLQRLRAGPSLLNMVDPVTGQQYHHRFFAVSALGESPEGERLHPNGISPFRCMDPIRWVLADRHVLQE</sequence>
<dbReference type="AlphaFoldDB" id="A0A7K3LR72"/>
<accession>A0A7K3LR72</accession>
<evidence type="ECO:0000313" key="3">
    <source>
        <dbReference type="Proteomes" id="UP000466307"/>
    </source>
</evidence>
<reference evidence="2 3" key="1">
    <citation type="submission" date="2020-01" db="EMBL/GenBank/DDBJ databases">
        <title>Investigation of new actinobacteria for the biodesulphurisation of diesel fuel.</title>
        <authorList>
            <person name="Athi Narayanan S.M."/>
        </authorList>
    </citation>
    <scope>NUCLEOTIDE SEQUENCE [LARGE SCALE GENOMIC DNA]</scope>
    <source>
        <strain evidence="2 3">213E</strain>
    </source>
</reference>
<dbReference type="Pfam" id="PF19993">
    <property type="entry name" value="DO-GTPase2"/>
    <property type="match status" value="1"/>
</dbReference>